<dbReference type="InterPro" id="IPR008979">
    <property type="entry name" value="Galactose-bd-like_sf"/>
</dbReference>
<evidence type="ECO:0000313" key="4">
    <source>
        <dbReference type="EMBL" id="ACU62549.1"/>
    </source>
</evidence>
<evidence type="ECO:0000313" key="5">
    <source>
        <dbReference type="Proteomes" id="UP000002215"/>
    </source>
</evidence>
<evidence type="ECO:0000259" key="3">
    <source>
        <dbReference type="PROSITE" id="PS51175"/>
    </source>
</evidence>
<dbReference type="OrthoDB" id="9770043at2"/>
<dbReference type="InterPro" id="IPR011042">
    <property type="entry name" value="6-blade_b-propeller_TolB-like"/>
</dbReference>
<accession>A0A979G7X4</accession>
<dbReference type="SUPFAM" id="SSF48726">
    <property type="entry name" value="Immunoglobulin"/>
    <property type="match status" value="1"/>
</dbReference>
<dbReference type="Pfam" id="PF13927">
    <property type="entry name" value="Ig_3"/>
    <property type="match status" value="1"/>
</dbReference>
<dbReference type="GO" id="GO:0030246">
    <property type="term" value="F:carbohydrate binding"/>
    <property type="evidence" value="ECO:0007669"/>
    <property type="project" value="InterPro"/>
</dbReference>
<feature type="domain" description="CBM6" evidence="3">
    <location>
        <begin position="925"/>
        <end position="1044"/>
    </location>
</feature>
<dbReference type="SUPFAM" id="SSF49785">
    <property type="entry name" value="Galactose-binding domain-like"/>
    <property type="match status" value="2"/>
</dbReference>
<evidence type="ECO:0000256" key="1">
    <source>
        <dbReference type="ARBA" id="ARBA00022729"/>
    </source>
</evidence>
<dbReference type="SMART" id="SM00606">
    <property type="entry name" value="CBD_IV"/>
    <property type="match status" value="2"/>
</dbReference>
<dbReference type="AlphaFoldDB" id="A0A979G7X4"/>
<dbReference type="EMBL" id="CP001699">
    <property type="protein sequence ID" value="ACU62549.1"/>
    <property type="molecule type" value="Genomic_DNA"/>
</dbReference>
<dbReference type="Pfam" id="PF18962">
    <property type="entry name" value="Por_Secre_tail"/>
    <property type="match status" value="1"/>
</dbReference>
<reference evidence="4 5" key="2">
    <citation type="journal article" date="2010" name="Stand. Genomic Sci.">
        <title>Complete genome sequence of Chitinophaga pinensis type strain (UQM 2034).</title>
        <authorList>
            <person name="Glavina Del Rio T."/>
            <person name="Abt B."/>
            <person name="Spring S."/>
            <person name="Lapidus A."/>
            <person name="Nolan M."/>
            <person name="Tice H."/>
            <person name="Copeland A."/>
            <person name="Cheng J.F."/>
            <person name="Chen F."/>
            <person name="Bruce D."/>
            <person name="Goodwin L."/>
            <person name="Pitluck S."/>
            <person name="Ivanova N."/>
            <person name="Mavromatis K."/>
            <person name="Mikhailova N."/>
            <person name="Pati A."/>
            <person name="Chen A."/>
            <person name="Palaniappan K."/>
            <person name="Land M."/>
            <person name="Hauser L."/>
            <person name="Chang Y.J."/>
            <person name="Jeffries C.D."/>
            <person name="Chain P."/>
            <person name="Saunders E."/>
            <person name="Detter J.C."/>
            <person name="Brettin T."/>
            <person name="Rohde M."/>
            <person name="Goker M."/>
            <person name="Bristow J."/>
            <person name="Eisen J.A."/>
            <person name="Markowitz V."/>
            <person name="Hugenholtz P."/>
            <person name="Kyrpides N.C."/>
            <person name="Klenk H.P."/>
            <person name="Lucas S."/>
        </authorList>
    </citation>
    <scope>NUCLEOTIDE SEQUENCE [LARGE SCALE GENOMIC DNA]</scope>
    <source>
        <strain evidence="5">ATCC 43595 / DSM 2588 / LMG 13176 / NBRC 15968 / NCIMB 11800 / UQM 2034</strain>
    </source>
</reference>
<dbReference type="NCBIfam" id="TIGR04183">
    <property type="entry name" value="Por_Secre_tail"/>
    <property type="match status" value="1"/>
</dbReference>
<sequence length="1132" mass="122649">MKKNLLLTFHKRFFTACFGIALLAASTDRAYSQVPTGFTLKKLTDNSIVEATAMAHSADGRIFMAERGGKVKVYQNGTVSTVYTAQTVTDAEQGLLGITLHPQFTSNGRCYIFYTNREMTRHYLDILFINQANGVDSVRRVMEFDQIINGAHNGGALLFRRNLLYVAIGESNEAIESPKLTTYRGKILRLTEDGQPAPGNPYYDTPNATRQQRSIWARGMRNPWRMSLDPVSQRIFVVDVGGDYEEINDVTNPDPARGYNYGWDQNHKTGYQPDTTTTIPPVYFYDHSEDKGGCAITSGVFFNPPATNYPPQYLNKFFFSDWCRDWYRFVDINGLKPSSQFTEFSAKNFTRILGTSVGIDGNIYYISYAGDGSLYRIEYNNNQAPSIVNQPENKTVTAGDAVSFSVTASGGTPLSFQWQKNGVNIAGATAATYSIAQTTQADSGQYRCVVTNPISTINSNSAKLTVLPFNARPVPKILTPAATLTWNVGTIVNYSATATDAEDGTLPDSAYTWEARFYHKDTPTSEHWHPGPTLTKGVKTGSFTADNLGESSPNIWFRLMLTVKDSNGRTGVDSVDVYPNKVQVTAASNIPGISLVLGSKEVTPFTKTMVVNSLTTLQAVTPQLLGDTTYDFVSWAHGGDALQSIRVPAKDTVFRATYKAGASRQNPYPDPAVPSTIPGKIEIENFDYGGEGIAYHDESAANQGNQYRTTEGVDLENCAEGGFNIGYVNNGEWLEYTANVTVTGKYTFSARIANPGTAKTLHVEMDGVNITGTVTVPTTGGFQAWQTVSTTTTQSLPAGIHVFRIVLEANDFNVNYFTFDLAIGNAPTVNITAPVNGETFVTNSDILLKANAADSDGSIRKVEFFQGATKIGEDTTAPYQFLWTGVATGAYSITAKATDNTQMTATSTPVAINVTAAAVEKTVPGHIEAESFDAMSGIQTEGCGDTGGGENIGWVDTGDWMDYFVNVTAAGSYNASFRVASAPGGGQLQLQAGANILTTVDVPATGGWQAWTTITKTVSLTAGKQTLRVYASHADFNLNWIEFAATTQAARTSAVVEQKPSIRMYPNPVVNLLTVGNVKGDGLFTITNVATSQTIIIKATNGILDVSNLTPGVYVLKFTNNGKPVTKKFVKM</sequence>
<dbReference type="Gene3D" id="2.120.10.30">
    <property type="entry name" value="TolB, C-terminal domain"/>
    <property type="match status" value="1"/>
</dbReference>
<dbReference type="InterPro" id="IPR005084">
    <property type="entry name" value="CBM6"/>
</dbReference>
<organism evidence="4 5">
    <name type="scientific">Chitinophaga pinensis (strain ATCC 43595 / DSM 2588 / LMG 13176 / NBRC 15968 / NCIMB 11800 / UQM 2034)</name>
    <dbReference type="NCBI Taxonomy" id="485918"/>
    <lineage>
        <taxon>Bacteria</taxon>
        <taxon>Pseudomonadati</taxon>
        <taxon>Bacteroidota</taxon>
        <taxon>Chitinophagia</taxon>
        <taxon>Chitinophagales</taxon>
        <taxon>Chitinophagaceae</taxon>
        <taxon>Chitinophaga</taxon>
    </lineage>
</organism>
<dbReference type="InterPro" id="IPR003599">
    <property type="entry name" value="Ig_sub"/>
</dbReference>
<dbReference type="PANTHER" id="PTHR19328:SF13">
    <property type="entry name" value="HIPL1 PROTEIN"/>
    <property type="match status" value="1"/>
</dbReference>
<dbReference type="PROSITE" id="PS50835">
    <property type="entry name" value="IG_LIKE"/>
    <property type="match status" value="1"/>
</dbReference>
<dbReference type="SUPFAM" id="SSF50952">
    <property type="entry name" value="Soluble quinoprotein glucose dehydrogenase"/>
    <property type="match status" value="1"/>
</dbReference>
<dbReference type="InterPro" id="IPR013783">
    <property type="entry name" value="Ig-like_fold"/>
</dbReference>
<dbReference type="Gene3D" id="2.60.40.10">
    <property type="entry name" value="Immunoglobulins"/>
    <property type="match status" value="2"/>
</dbReference>
<dbReference type="KEGG" id="cpi:Cpin_5117"/>
<dbReference type="InterPro" id="IPR006584">
    <property type="entry name" value="Cellulose-bd_IV"/>
</dbReference>
<evidence type="ECO:0000259" key="2">
    <source>
        <dbReference type="PROSITE" id="PS50835"/>
    </source>
</evidence>
<dbReference type="Gene3D" id="2.60.120.260">
    <property type="entry name" value="Galactose-binding domain-like"/>
    <property type="match status" value="2"/>
</dbReference>
<protein>
    <submittedName>
        <fullName evidence="4">Carbohydrate binding family 6</fullName>
    </submittedName>
</protein>
<dbReference type="InterPro" id="IPR036179">
    <property type="entry name" value="Ig-like_dom_sf"/>
</dbReference>
<dbReference type="PROSITE" id="PS51175">
    <property type="entry name" value="CBM6"/>
    <property type="match status" value="2"/>
</dbReference>
<feature type="domain" description="Ig-like" evidence="2">
    <location>
        <begin position="385"/>
        <end position="465"/>
    </location>
</feature>
<dbReference type="Pfam" id="PF03422">
    <property type="entry name" value="CBM_6"/>
    <property type="match status" value="2"/>
</dbReference>
<dbReference type="Pfam" id="PF07995">
    <property type="entry name" value="GSDH"/>
    <property type="match status" value="1"/>
</dbReference>
<dbReference type="InterPro" id="IPR012938">
    <property type="entry name" value="Glc/Sorbosone_DH"/>
</dbReference>
<dbReference type="RefSeq" id="WP_012792717.1">
    <property type="nucleotide sequence ID" value="NC_013132.1"/>
</dbReference>
<dbReference type="InterPro" id="IPR026444">
    <property type="entry name" value="Secre_tail"/>
</dbReference>
<dbReference type="SMART" id="SM00409">
    <property type="entry name" value="IG"/>
    <property type="match status" value="1"/>
</dbReference>
<dbReference type="PANTHER" id="PTHR19328">
    <property type="entry name" value="HEDGEHOG-INTERACTING PROTEIN"/>
    <property type="match status" value="1"/>
</dbReference>
<proteinExistence type="predicted"/>
<dbReference type="InterPro" id="IPR007110">
    <property type="entry name" value="Ig-like_dom"/>
</dbReference>
<reference evidence="5" key="1">
    <citation type="submission" date="2009-08" db="EMBL/GenBank/DDBJ databases">
        <title>The complete genome of Chitinophaga pinensis DSM 2588.</title>
        <authorList>
            <consortium name="US DOE Joint Genome Institute (JGI-PGF)"/>
            <person name="Lucas S."/>
            <person name="Copeland A."/>
            <person name="Lapidus A."/>
            <person name="Glavina del Rio T."/>
            <person name="Dalin E."/>
            <person name="Tice H."/>
            <person name="Bruce D."/>
            <person name="Goodwin L."/>
            <person name="Pitluck S."/>
            <person name="Kyrpides N."/>
            <person name="Mavromatis K."/>
            <person name="Ivanova N."/>
            <person name="Mikhailova N."/>
            <person name="Sims D."/>
            <person name="Meinche L."/>
            <person name="Brettin T."/>
            <person name="Detter J.C."/>
            <person name="Han C."/>
            <person name="Larimer F."/>
            <person name="Land M."/>
            <person name="Hauser L."/>
            <person name="Markowitz V."/>
            <person name="Cheng J.-F."/>
            <person name="Hugenholtz P."/>
            <person name="Woyke T."/>
            <person name="Wu D."/>
            <person name="Spring S."/>
            <person name="Klenk H.-P."/>
            <person name="Eisen J.A."/>
        </authorList>
    </citation>
    <scope>NUCLEOTIDE SEQUENCE [LARGE SCALE GENOMIC DNA]</scope>
    <source>
        <strain evidence="5">ATCC 43595 / DSM 2588 / LMG 13176 / NBRC 15968 / NCIMB 11800 / UQM 2034</strain>
    </source>
</reference>
<dbReference type="InterPro" id="IPR011041">
    <property type="entry name" value="Quinoprot_gluc/sorb_DH_b-prop"/>
</dbReference>
<name>A0A979G7X4_CHIPD</name>
<dbReference type="Pfam" id="PF17957">
    <property type="entry name" value="Big_7"/>
    <property type="match status" value="1"/>
</dbReference>
<gene>
    <name evidence="4" type="ordered locus">Cpin_5117</name>
</gene>
<keyword evidence="1" id="KW-0732">Signal</keyword>
<dbReference type="CDD" id="cd04080">
    <property type="entry name" value="CBM6_cellulase-like"/>
    <property type="match status" value="2"/>
</dbReference>
<dbReference type="Proteomes" id="UP000002215">
    <property type="component" value="Chromosome"/>
</dbReference>
<feature type="domain" description="CBM6" evidence="3">
    <location>
        <begin position="693"/>
        <end position="820"/>
    </location>
</feature>